<dbReference type="UniPathway" id="UPA00048">
    <property type="reaction ID" value="UER00073"/>
</dbReference>
<dbReference type="PANTHER" id="PTHR42743">
    <property type="entry name" value="AMINO-ACID AMINOTRANSFERASE"/>
    <property type="match status" value="1"/>
</dbReference>
<comment type="similarity">
    <text evidence="6 16">Belongs to the class-IV pyridoxal-phosphate-dependent aminotransferase family.</text>
</comment>
<dbReference type="GO" id="GO:0052656">
    <property type="term" value="F:L-isoleucine-2-oxoglutarate transaminase activity"/>
    <property type="evidence" value="ECO:0007669"/>
    <property type="project" value="RHEA"/>
</dbReference>
<dbReference type="PATRIC" id="fig|1117108.3.peg.1940"/>
<reference evidence="19 20" key="1">
    <citation type="submission" date="2013-05" db="EMBL/GenBank/DDBJ databases">
        <authorList>
            <person name="Strain E.A."/>
            <person name="Brown E."/>
            <person name="Allard M.W."/>
            <person name="Luo Y.L."/>
        </authorList>
    </citation>
    <scope>NUCLEOTIDE SEQUENCE [LARGE SCALE GENOMIC DNA]</scope>
    <source>
        <strain evidence="19 20">TS-15</strain>
    </source>
</reference>
<keyword evidence="8 18" id="KW-0032">Aminotransferase</keyword>
<dbReference type="UniPathway" id="UPA00049">
    <property type="reaction ID" value="UER00062"/>
</dbReference>
<evidence type="ECO:0000256" key="9">
    <source>
        <dbReference type="ARBA" id="ARBA00022605"/>
    </source>
</evidence>
<dbReference type="SUPFAM" id="SSF56752">
    <property type="entry name" value="D-aminoacid aminotransferase-like PLP-dependent enzymes"/>
    <property type="match status" value="1"/>
</dbReference>
<protein>
    <recommendedName>
        <fullName evidence="18">Branched-chain-amino-acid aminotransferase</fullName>
        <shortName evidence="18">BCAT</shortName>
        <ecNumber evidence="18">2.6.1.42</ecNumber>
    </recommendedName>
</protein>
<comment type="function">
    <text evidence="2 18">Acts on leucine, isoleucine and valine.</text>
</comment>
<dbReference type="EC" id="2.6.1.42" evidence="18"/>
<dbReference type="InterPro" id="IPR050571">
    <property type="entry name" value="Class-IV_PLP-Dep_Aminotrnsfr"/>
</dbReference>
<dbReference type="NCBIfam" id="TIGR01122">
    <property type="entry name" value="ilvE_I"/>
    <property type="match status" value="1"/>
</dbReference>
<accession>S9SP06</accession>
<dbReference type="InterPro" id="IPR001544">
    <property type="entry name" value="Aminotrans_IV"/>
</dbReference>
<comment type="catalytic activity">
    <reaction evidence="13 18">
        <text>L-valine + 2-oxoglutarate = 3-methyl-2-oxobutanoate + L-glutamate</text>
        <dbReference type="Rhea" id="RHEA:24813"/>
        <dbReference type="ChEBI" id="CHEBI:11851"/>
        <dbReference type="ChEBI" id="CHEBI:16810"/>
        <dbReference type="ChEBI" id="CHEBI:29985"/>
        <dbReference type="ChEBI" id="CHEBI:57762"/>
        <dbReference type="EC" id="2.6.1.42"/>
    </reaction>
</comment>
<dbReference type="InterPro" id="IPR043131">
    <property type="entry name" value="BCAT-like_N"/>
</dbReference>
<dbReference type="GO" id="GO:0005829">
    <property type="term" value="C:cytosol"/>
    <property type="evidence" value="ECO:0007669"/>
    <property type="project" value="TreeGrafter"/>
</dbReference>
<keyword evidence="12 18" id="KW-0100">Branched-chain amino acid biosynthesis</keyword>
<evidence type="ECO:0000256" key="8">
    <source>
        <dbReference type="ARBA" id="ARBA00022576"/>
    </source>
</evidence>
<dbReference type="GO" id="GO:0009098">
    <property type="term" value="P:L-leucine biosynthetic process"/>
    <property type="evidence" value="ECO:0007669"/>
    <property type="project" value="UniProtKB-UniPathway"/>
</dbReference>
<evidence type="ECO:0000256" key="6">
    <source>
        <dbReference type="ARBA" id="ARBA00009320"/>
    </source>
</evidence>
<keyword evidence="9 18" id="KW-0028">Amino-acid biosynthesis</keyword>
<evidence type="ECO:0000256" key="13">
    <source>
        <dbReference type="ARBA" id="ARBA00048212"/>
    </source>
</evidence>
<dbReference type="InterPro" id="IPR005785">
    <property type="entry name" value="B_amino_transI"/>
</dbReference>
<dbReference type="GO" id="GO:0009099">
    <property type="term" value="P:L-valine biosynthetic process"/>
    <property type="evidence" value="ECO:0007669"/>
    <property type="project" value="UniProtKB-UniPathway"/>
</dbReference>
<dbReference type="AlphaFoldDB" id="S9SP06"/>
<dbReference type="InterPro" id="IPR043132">
    <property type="entry name" value="BCAT-like_C"/>
</dbReference>
<dbReference type="EMBL" id="ATMT01000035">
    <property type="protein sequence ID" value="EPY07497.1"/>
    <property type="molecule type" value="Genomic_DNA"/>
</dbReference>
<evidence type="ECO:0000256" key="15">
    <source>
        <dbReference type="ARBA" id="ARBA00049229"/>
    </source>
</evidence>
<dbReference type="PROSITE" id="PS00770">
    <property type="entry name" value="AA_TRANSFER_CLASS_4"/>
    <property type="match status" value="1"/>
</dbReference>
<dbReference type="InterPro" id="IPR036038">
    <property type="entry name" value="Aminotransferase-like"/>
</dbReference>
<dbReference type="PANTHER" id="PTHR42743:SF11">
    <property type="entry name" value="AMINODEOXYCHORISMATE LYASE"/>
    <property type="match status" value="1"/>
</dbReference>
<keyword evidence="10 18" id="KW-0808">Transferase</keyword>
<dbReference type="InterPro" id="IPR018300">
    <property type="entry name" value="Aminotrans_IV_CS"/>
</dbReference>
<evidence type="ECO:0000256" key="14">
    <source>
        <dbReference type="ARBA" id="ARBA00048798"/>
    </source>
</evidence>
<evidence type="ECO:0000256" key="5">
    <source>
        <dbReference type="ARBA" id="ARBA00005072"/>
    </source>
</evidence>
<evidence type="ECO:0000256" key="3">
    <source>
        <dbReference type="ARBA" id="ARBA00004824"/>
    </source>
</evidence>
<evidence type="ECO:0000313" key="20">
    <source>
        <dbReference type="Proteomes" id="UP000015344"/>
    </source>
</evidence>
<name>S9SP06_PAEAL</name>
<evidence type="ECO:0000256" key="4">
    <source>
        <dbReference type="ARBA" id="ARBA00004931"/>
    </source>
</evidence>
<evidence type="ECO:0000256" key="16">
    <source>
        <dbReference type="RuleBase" id="RU004106"/>
    </source>
</evidence>
<organism evidence="19 20">
    <name type="scientific">Paenibacillus alvei TS-15</name>
    <dbReference type="NCBI Taxonomy" id="1117108"/>
    <lineage>
        <taxon>Bacteria</taxon>
        <taxon>Bacillati</taxon>
        <taxon>Bacillota</taxon>
        <taxon>Bacilli</taxon>
        <taxon>Bacillales</taxon>
        <taxon>Paenibacillaceae</taxon>
        <taxon>Paenibacillus</taxon>
    </lineage>
</organism>
<comment type="pathway">
    <text evidence="4 18">Amino-acid biosynthesis; L-valine biosynthesis; L-valine from pyruvate: step 4/4.</text>
</comment>
<evidence type="ECO:0000256" key="2">
    <source>
        <dbReference type="ARBA" id="ARBA00003109"/>
    </source>
</evidence>
<sequence length="287" mass="32144">MCQWIFINDTYVQKKDAKVSIYDHGFLFGDGVFEGIRAYNGNVFRLAEHIRRLFDSAQALLMPVPYTFEEIETIVKETLKKNNLETAYIRIILTRGEGGGFSLDPFICKEPQFIVITESFDAFPDTFYKTGIEIVTVPTRRNRSDVLSPQVKSLNYLNNIMVKIEAIMAGVQDGLMLNTEGYVAEGTTQNVFVVKRDVLYTPPCSQGALEGITRNAVMEMAEGLGYTVKEQALTRYDVYTADEVFMTGTAAEIIAVVKVDGRVIGNGKPGMHTNKLYDLFKSHVLGN</sequence>
<dbReference type="GO" id="GO:0052655">
    <property type="term" value="F:L-valine-2-oxoglutarate transaminase activity"/>
    <property type="evidence" value="ECO:0007669"/>
    <property type="project" value="RHEA"/>
</dbReference>
<dbReference type="GO" id="GO:0052654">
    <property type="term" value="F:L-leucine-2-oxoglutarate transaminase activity"/>
    <property type="evidence" value="ECO:0007669"/>
    <property type="project" value="RHEA"/>
</dbReference>
<evidence type="ECO:0000256" key="18">
    <source>
        <dbReference type="RuleBase" id="RU364094"/>
    </source>
</evidence>
<dbReference type="RefSeq" id="WP_021259293.1">
    <property type="nucleotide sequence ID" value="NZ_ATMT01000035.1"/>
</dbReference>
<comment type="caution">
    <text evidence="19">The sequence shown here is derived from an EMBL/GenBank/DDBJ whole genome shotgun (WGS) entry which is preliminary data.</text>
</comment>
<dbReference type="NCBIfam" id="NF006185">
    <property type="entry name" value="PRK08320.1"/>
    <property type="match status" value="1"/>
</dbReference>
<dbReference type="Gene3D" id="3.30.470.10">
    <property type="match status" value="1"/>
</dbReference>
<dbReference type="Pfam" id="PF01063">
    <property type="entry name" value="Aminotran_4"/>
    <property type="match status" value="1"/>
</dbReference>
<evidence type="ECO:0000256" key="11">
    <source>
        <dbReference type="ARBA" id="ARBA00022898"/>
    </source>
</evidence>
<proteinExistence type="inferred from homology"/>
<dbReference type="UniPathway" id="UPA00047">
    <property type="reaction ID" value="UER00058"/>
</dbReference>
<dbReference type="GO" id="GO:0009097">
    <property type="term" value="P:isoleucine biosynthetic process"/>
    <property type="evidence" value="ECO:0007669"/>
    <property type="project" value="UniProtKB-UniPathway"/>
</dbReference>
<evidence type="ECO:0000256" key="1">
    <source>
        <dbReference type="ARBA" id="ARBA00001933"/>
    </source>
</evidence>
<dbReference type="Proteomes" id="UP000015344">
    <property type="component" value="Unassembled WGS sequence"/>
</dbReference>
<evidence type="ECO:0000256" key="17">
    <source>
        <dbReference type="RuleBase" id="RU004516"/>
    </source>
</evidence>
<dbReference type="CDD" id="cd01558">
    <property type="entry name" value="D-AAT_like"/>
    <property type="match status" value="1"/>
</dbReference>
<dbReference type="eggNOG" id="COG0115">
    <property type="taxonomic scope" value="Bacteria"/>
</dbReference>
<dbReference type="FunFam" id="3.20.10.10:FF:000002">
    <property type="entry name" value="D-alanine aminotransferase"/>
    <property type="match status" value="1"/>
</dbReference>
<comment type="pathway">
    <text evidence="5 18">Amino-acid biosynthesis; L-leucine biosynthesis; L-leucine from 3-methyl-2-oxobutanoate: step 4/4.</text>
</comment>
<comment type="pathway">
    <text evidence="3 18">Amino-acid biosynthesis; L-isoleucine biosynthesis; L-isoleucine from 2-oxobutanoate: step 4/4.</text>
</comment>
<keyword evidence="11 17" id="KW-0663">Pyridoxal phosphate</keyword>
<comment type="catalytic activity">
    <reaction evidence="14 18">
        <text>L-isoleucine + 2-oxoglutarate = (S)-3-methyl-2-oxopentanoate + L-glutamate</text>
        <dbReference type="Rhea" id="RHEA:24801"/>
        <dbReference type="ChEBI" id="CHEBI:16810"/>
        <dbReference type="ChEBI" id="CHEBI:29985"/>
        <dbReference type="ChEBI" id="CHEBI:35146"/>
        <dbReference type="ChEBI" id="CHEBI:58045"/>
        <dbReference type="EC" id="2.6.1.42"/>
    </reaction>
</comment>
<evidence type="ECO:0000256" key="10">
    <source>
        <dbReference type="ARBA" id="ARBA00022679"/>
    </source>
</evidence>
<evidence type="ECO:0000313" key="19">
    <source>
        <dbReference type="EMBL" id="EPY07497.1"/>
    </source>
</evidence>
<gene>
    <name evidence="18" type="primary">ilvE</name>
    <name evidence="19" type="ORF">PAALTS15_09309</name>
</gene>
<dbReference type="Gene3D" id="3.20.10.10">
    <property type="entry name" value="D-amino Acid Aminotransferase, subunit A, domain 2"/>
    <property type="match status" value="1"/>
</dbReference>
<comment type="subunit">
    <text evidence="7">Homodimer.</text>
</comment>
<evidence type="ECO:0000256" key="12">
    <source>
        <dbReference type="ARBA" id="ARBA00023304"/>
    </source>
</evidence>
<evidence type="ECO:0000256" key="7">
    <source>
        <dbReference type="ARBA" id="ARBA00011738"/>
    </source>
</evidence>
<comment type="catalytic activity">
    <reaction evidence="15 18">
        <text>L-leucine + 2-oxoglutarate = 4-methyl-2-oxopentanoate + L-glutamate</text>
        <dbReference type="Rhea" id="RHEA:18321"/>
        <dbReference type="ChEBI" id="CHEBI:16810"/>
        <dbReference type="ChEBI" id="CHEBI:17865"/>
        <dbReference type="ChEBI" id="CHEBI:29985"/>
        <dbReference type="ChEBI" id="CHEBI:57427"/>
        <dbReference type="EC" id="2.6.1.42"/>
    </reaction>
</comment>
<comment type="cofactor">
    <cofactor evidence="1 17">
        <name>pyridoxal 5'-phosphate</name>
        <dbReference type="ChEBI" id="CHEBI:597326"/>
    </cofactor>
</comment>